<evidence type="ECO:0000313" key="2">
    <source>
        <dbReference type="EMBL" id="CAG6691192.1"/>
    </source>
</evidence>
<feature type="transmembrane region" description="Helical" evidence="1">
    <location>
        <begin position="24"/>
        <end position="47"/>
    </location>
</feature>
<keyword evidence="1" id="KW-1133">Transmembrane helix</keyword>
<proteinExistence type="predicted"/>
<accession>A0A8D8TS51</accession>
<reference evidence="2" key="1">
    <citation type="submission" date="2021-05" db="EMBL/GenBank/DDBJ databases">
        <authorList>
            <person name="Alioto T."/>
            <person name="Alioto T."/>
            <person name="Gomez Garrido J."/>
        </authorList>
    </citation>
    <scope>NUCLEOTIDE SEQUENCE</scope>
</reference>
<keyword evidence="1" id="KW-0472">Membrane</keyword>
<dbReference type="EMBL" id="HBUF01301411">
    <property type="protein sequence ID" value="CAG6691192.1"/>
    <property type="molecule type" value="Transcribed_RNA"/>
</dbReference>
<protein>
    <submittedName>
        <fullName evidence="2">Uncharacterized protein</fullName>
    </submittedName>
</protein>
<dbReference type="AlphaFoldDB" id="A0A8D8TS51"/>
<keyword evidence="1" id="KW-0812">Transmembrane</keyword>
<organism evidence="2">
    <name type="scientific">Cacopsylla melanoneura</name>
    <dbReference type="NCBI Taxonomy" id="428564"/>
    <lineage>
        <taxon>Eukaryota</taxon>
        <taxon>Metazoa</taxon>
        <taxon>Ecdysozoa</taxon>
        <taxon>Arthropoda</taxon>
        <taxon>Hexapoda</taxon>
        <taxon>Insecta</taxon>
        <taxon>Pterygota</taxon>
        <taxon>Neoptera</taxon>
        <taxon>Paraneoptera</taxon>
        <taxon>Hemiptera</taxon>
        <taxon>Sternorrhyncha</taxon>
        <taxon>Psylloidea</taxon>
        <taxon>Psyllidae</taxon>
        <taxon>Psyllinae</taxon>
        <taxon>Cacopsylla</taxon>
    </lineage>
</organism>
<name>A0A8D8TS51_9HEMI</name>
<evidence type="ECO:0000256" key="1">
    <source>
        <dbReference type="SAM" id="Phobius"/>
    </source>
</evidence>
<sequence length="170" mass="19186">MLYKHIRCSTLGYQYPVFPNRLSYTLSMFISLGPVSVSIISSISGVFRSNLLSNISQPTLRLCPFSFPPMQCPFLRPYPACSFPLFPACENRFSFVSQFSINFPSDFFSTISSAIMFVSSDKNYITRLVTFKSIVSTSPPRMITFTLSFTFSLSFSLTNSSSRFVLSQLL</sequence>